<dbReference type="RefSeq" id="WP_212933796.1">
    <property type="nucleotide sequence ID" value="NZ_BORC01000004.1"/>
</dbReference>
<keyword evidence="8" id="KW-1185">Reference proteome</keyword>
<dbReference type="InterPro" id="IPR013762">
    <property type="entry name" value="Integrase-like_cat_sf"/>
</dbReference>
<sequence length="329" mass="38715">MARRKNNLNERELTIVRKSSKSYAESFNEAIQLFLDDCDLRNLRPFTIKYYQNEIQAFLNQLEEQDINTKELSPCNVTEEMIQENVIRYMRTYKGAKIVSINTRLRGLRSFFNFLYKKKHIPKNPMENIQLLKDRKHVIPTFSKEQLNTLFNQPDLTTFTGVRDYTIMMLFLETGIRVNEIVGLSLADIQWEDGLLRIRNAKTYRERLVPIQSEMKKQLKKYISIRGVVETDALFVTVDGTPLLRRSVQQRIDIYGVKAKIKDVRCSPHTFRHTFAKLSVQQGANIFELQMILGHTSMEIVKTYVNLFGNDVRERHKDFSPLKVLKKRK</sequence>
<keyword evidence="1" id="KW-0229">DNA integration</keyword>
<evidence type="ECO:0000259" key="6">
    <source>
        <dbReference type="PROSITE" id="PS51900"/>
    </source>
</evidence>
<dbReference type="InterPro" id="IPR002104">
    <property type="entry name" value="Integrase_catalytic"/>
</dbReference>
<dbReference type="Pfam" id="PF00589">
    <property type="entry name" value="Phage_integrase"/>
    <property type="match status" value="1"/>
</dbReference>
<dbReference type="PANTHER" id="PTHR30349:SF81">
    <property type="entry name" value="TYROSINE RECOMBINASE XERC"/>
    <property type="match status" value="1"/>
</dbReference>
<dbReference type="Proteomes" id="UP000682111">
    <property type="component" value="Unassembled WGS sequence"/>
</dbReference>
<evidence type="ECO:0000256" key="1">
    <source>
        <dbReference type="ARBA" id="ARBA00022908"/>
    </source>
</evidence>
<dbReference type="GO" id="GO:0015074">
    <property type="term" value="P:DNA integration"/>
    <property type="evidence" value="ECO:0007669"/>
    <property type="project" value="UniProtKB-KW"/>
</dbReference>
<dbReference type="Gene3D" id="1.10.443.10">
    <property type="entry name" value="Intergrase catalytic core"/>
    <property type="match status" value="1"/>
</dbReference>
<gene>
    <name evidence="7" type="primary">xerD_2</name>
    <name evidence="7" type="ORF">J27TS8_24960</name>
</gene>
<dbReference type="GO" id="GO:0006310">
    <property type="term" value="P:DNA recombination"/>
    <property type="evidence" value="ECO:0007669"/>
    <property type="project" value="UniProtKB-KW"/>
</dbReference>
<dbReference type="InterPro" id="IPR011010">
    <property type="entry name" value="DNA_brk_join_enz"/>
</dbReference>
<dbReference type="InterPro" id="IPR010998">
    <property type="entry name" value="Integrase_recombinase_N"/>
</dbReference>
<evidence type="ECO:0000256" key="4">
    <source>
        <dbReference type="PROSITE-ProRule" id="PRU01248"/>
    </source>
</evidence>
<accession>A0A919WI80</accession>
<evidence type="ECO:0000256" key="3">
    <source>
        <dbReference type="ARBA" id="ARBA00023172"/>
    </source>
</evidence>
<dbReference type="GO" id="GO:0003677">
    <property type="term" value="F:DNA binding"/>
    <property type="evidence" value="ECO:0007669"/>
    <property type="project" value="UniProtKB-UniRule"/>
</dbReference>
<keyword evidence="3" id="KW-0233">DNA recombination</keyword>
<protein>
    <submittedName>
        <fullName evidence="7">Tyrosine recombinase XerD</fullName>
    </submittedName>
</protein>
<comment type="caution">
    <text evidence="7">The sequence shown here is derived from an EMBL/GenBank/DDBJ whole genome shotgun (WGS) entry which is preliminary data.</text>
</comment>
<dbReference type="SUPFAM" id="SSF56349">
    <property type="entry name" value="DNA breaking-rejoining enzymes"/>
    <property type="match status" value="1"/>
</dbReference>
<proteinExistence type="predicted"/>
<evidence type="ECO:0000259" key="5">
    <source>
        <dbReference type="PROSITE" id="PS51898"/>
    </source>
</evidence>
<dbReference type="InterPro" id="IPR050090">
    <property type="entry name" value="Tyrosine_recombinase_XerCD"/>
</dbReference>
<evidence type="ECO:0000313" key="8">
    <source>
        <dbReference type="Proteomes" id="UP000682111"/>
    </source>
</evidence>
<feature type="domain" description="Tyr recombinase" evidence="5">
    <location>
        <begin position="137"/>
        <end position="317"/>
    </location>
</feature>
<reference evidence="7" key="1">
    <citation type="submission" date="2021-03" db="EMBL/GenBank/DDBJ databases">
        <title>Antimicrobial resistance genes in bacteria isolated from Japanese honey, and their potential for conferring macrolide and lincosamide resistance in the American foulbrood pathogen Paenibacillus larvae.</title>
        <authorList>
            <person name="Okamoto M."/>
            <person name="Kumagai M."/>
            <person name="Kanamori H."/>
            <person name="Takamatsu D."/>
        </authorList>
    </citation>
    <scope>NUCLEOTIDE SEQUENCE</scope>
    <source>
        <strain evidence="7">J27TS8</strain>
    </source>
</reference>
<name>A0A919WI80_9BACI</name>
<dbReference type="InterPro" id="IPR004107">
    <property type="entry name" value="Integrase_SAM-like_N"/>
</dbReference>
<dbReference type="InterPro" id="IPR044068">
    <property type="entry name" value="CB"/>
</dbReference>
<dbReference type="AlphaFoldDB" id="A0A919WI80"/>
<keyword evidence="2 4" id="KW-0238">DNA-binding</keyword>
<organism evidence="7 8">
    <name type="scientific">Robertmurraya siralis</name>
    <dbReference type="NCBI Taxonomy" id="77777"/>
    <lineage>
        <taxon>Bacteria</taxon>
        <taxon>Bacillati</taxon>
        <taxon>Bacillota</taxon>
        <taxon>Bacilli</taxon>
        <taxon>Bacillales</taxon>
        <taxon>Bacillaceae</taxon>
        <taxon>Robertmurraya</taxon>
    </lineage>
</organism>
<evidence type="ECO:0000256" key="2">
    <source>
        <dbReference type="ARBA" id="ARBA00023125"/>
    </source>
</evidence>
<evidence type="ECO:0000313" key="7">
    <source>
        <dbReference type="EMBL" id="GIN62503.1"/>
    </source>
</evidence>
<dbReference type="Pfam" id="PF02899">
    <property type="entry name" value="Phage_int_SAM_1"/>
    <property type="match status" value="1"/>
</dbReference>
<dbReference type="Gene3D" id="1.10.150.130">
    <property type="match status" value="1"/>
</dbReference>
<dbReference type="PANTHER" id="PTHR30349">
    <property type="entry name" value="PHAGE INTEGRASE-RELATED"/>
    <property type="match status" value="1"/>
</dbReference>
<feature type="domain" description="Core-binding (CB)" evidence="6">
    <location>
        <begin position="25"/>
        <end position="116"/>
    </location>
</feature>
<dbReference type="PROSITE" id="PS51898">
    <property type="entry name" value="TYR_RECOMBINASE"/>
    <property type="match status" value="1"/>
</dbReference>
<dbReference type="PROSITE" id="PS51900">
    <property type="entry name" value="CB"/>
    <property type="match status" value="1"/>
</dbReference>
<dbReference type="EMBL" id="BORC01000004">
    <property type="protein sequence ID" value="GIN62503.1"/>
    <property type="molecule type" value="Genomic_DNA"/>
</dbReference>